<dbReference type="CTD" id="20242496"/>
<dbReference type="AlphaFoldDB" id="V4AQS2"/>
<sequence length="136" mass="15408">MAVEVKDDGRGQSSKMAVEVKDGSRCQSSKMAVEKKSTEEDGFLHRFIDLMFLHKNDEDKFEYLNISQEIIGLKLKLAMIFVICICFHSLRVRNGKSSGNLPSRNSTATIGVFWGHGLYGSPDLLFTDEEEQMKNR</sequence>
<evidence type="ECO:0000313" key="2">
    <source>
        <dbReference type="Proteomes" id="UP000030746"/>
    </source>
</evidence>
<protein>
    <submittedName>
        <fullName evidence="1">Uncharacterized protein</fullName>
    </submittedName>
</protein>
<dbReference type="Proteomes" id="UP000030746">
    <property type="component" value="Unassembled WGS sequence"/>
</dbReference>
<dbReference type="HOGENOM" id="CLU_1877758_0_0_1"/>
<reference evidence="1 2" key="1">
    <citation type="journal article" date="2013" name="Nature">
        <title>Insights into bilaterian evolution from three spiralian genomes.</title>
        <authorList>
            <person name="Simakov O."/>
            <person name="Marletaz F."/>
            <person name="Cho S.J."/>
            <person name="Edsinger-Gonzales E."/>
            <person name="Havlak P."/>
            <person name="Hellsten U."/>
            <person name="Kuo D.H."/>
            <person name="Larsson T."/>
            <person name="Lv J."/>
            <person name="Arendt D."/>
            <person name="Savage R."/>
            <person name="Osoegawa K."/>
            <person name="de Jong P."/>
            <person name="Grimwood J."/>
            <person name="Chapman J.A."/>
            <person name="Shapiro H."/>
            <person name="Aerts A."/>
            <person name="Otillar R.P."/>
            <person name="Terry A.Y."/>
            <person name="Boore J.L."/>
            <person name="Grigoriev I.V."/>
            <person name="Lindberg D.R."/>
            <person name="Seaver E.C."/>
            <person name="Weisblat D.A."/>
            <person name="Putnam N.H."/>
            <person name="Rokhsar D.S."/>
        </authorList>
    </citation>
    <scope>NUCLEOTIDE SEQUENCE [LARGE SCALE GENOMIC DNA]</scope>
</reference>
<accession>V4AQS2</accession>
<evidence type="ECO:0000313" key="1">
    <source>
        <dbReference type="EMBL" id="ESO99592.1"/>
    </source>
</evidence>
<keyword evidence="2" id="KW-1185">Reference proteome</keyword>
<name>V4AQS2_LOTGI</name>
<gene>
    <name evidence="1" type="ORF">LOTGIDRAFT_173736</name>
</gene>
<dbReference type="RefSeq" id="XP_009049752.1">
    <property type="nucleotide sequence ID" value="XM_009051504.1"/>
</dbReference>
<dbReference type="KEGG" id="lgi:LOTGIDRAFT_173736"/>
<dbReference type="EMBL" id="KB201021">
    <property type="protein sequence ID" value="ESO99592.1"/>
    <property type="molecule type" value="Genomic_DNA"/>
</dbReference>
<organism evidence="1 2">
    <name type="scientific">Lottia gigantea</name>
    <name type="common">Giant owl limpet</name>
    <dbReference type="NCBI Taxonomy" id="225164"/>
    <lineage>
        <taxon>Eukaryota</taxon>
        <taxon>Metazoa</taxon>
        <taxon>Spiralia</taxon>
        <taxon>Lophotrochozoa</taxon>
        <taxon>Mollusca</taxon>
        <taxon>Gastropoda</taxon>
        <taxon>Patellogastropoda</taxon>
        <taxon>Lottioidea</taxon>
        <taxon>Lottiidae</taxon>
        <taxon>Lottia</taxon>
    </lineage>
</organism>
<dbReference type="GeneID" id="20242496"/>
<proteinExistence type="predicted"/>